<protein>
    <submittedName>
        <fullName evidence="4">Uncharacterized protein LOC105359179 isoform X2</fullName>
    </submittedName>
</protein>
<evidence type="ECO:0000256" key="1">
    <source>
        <dbReference type="SAM" id="MobiDB-lite"/>
    </source>
</evidence>
<sequence length="234" mass="24723">MKTTIVILAVCLGAALVNSLPIAKEGFQSKALDRLMVVEADNESALRSKRTIGLLRQLFPEVSKDVNPEANENNQVVSEADSQKREESQNNEVRVQFADETANSKVNEASEGELAPLEEIEANDDENRNKRFLNFGFGASGANSGGAGGSGGGSGNFLFDIIRLVAGSGSSTSDPAAGAPTPGPLTEAVPGPVTRLFVIANRGISNLIQDLILRLAATSERIVNFKARLITSII</sequence>
<organism evidence="3 4">
    <name type="scientific">Ceratosolen solmsi marchali</name>
    <dbReference type="NCBI Taxonomy" id="326594"/>
    <lineage>
        <taxon>Eukaryota</taxon>
        <taxon>Metazoa</taxon>
        <taxon>Ecdysozoa</taxon>
        <taxon>Arthropoda</taxon>
        <taxon>Hexapoda</taxon>
        <taxon>Insecta</taxon>
        <taxon>Pterygota</taxon>
        <taxon>Neoptera</taxon>
        <taxon>Endopterygota</taxon>
        <taxon>Hymenoptera</taxon>
        <taxon>Apocrita</taxon>
        <taxon>Proctotrupomorpha</taxon>
        <taxon>Chalcidoidea</taxon>
        <taxon>Agaonidae</taxon>
        <taxon>Agaoninae</taxon>
        <taxon>Ceratosolen</taxon>
    </lineage>
</organism>
<dbReference type="GeneID" id="105359179"/>
<feature type="region of interest" description="Disordered" evidence="1">
    <location>
        <begin position="65"/>
        <end position="92"/>
    </location>
</feature>
<evidence type="ECO:0000256" key="2">
    <source>
        <dbReference type="SAM" id="SignalP"/>
    </source>
</evidence>
<keyword evidence="3" id="KW-1185">Reference proteome</keyword>
<proteinExistence type="predicted"/>
<feature type="signal peptide" evidence="2">
    <location>
        <begin position="1"/>
        <end position="19"/>
    </location>
</feature>
<dbReference type="Proteomes" id="UP000695007">
    <property type="component" value="Unplaced"/>
</dbReference>
<name>A0AAJ6YBD0_9HYME</name>
<feature type="chain" id="PRO_5042476400" evidence="2">
    <location>
        <begin position="20"/>
        <end position="234"/>
    </location>
</feature>
<dbReference type="RefSeq" id="XP_011493993.1">
    <property type="nucleotide sequence ID" value="XM_011495691.1"/>
</dbReference>
<evidence type="ECO:0000313" key="3">
    <source>
        <dbReference type="Proteomes" id="UP000695007"/>
    </source>
</evidence>
<accession>A0AAJ6YBD0</accession>
<gene>
    <name evidence="4" type="primary">LOC105359179</name>
</gene>
<evidence type="ECO:0000313" key="4">
    <source>
        <dbReference type="RefSeq" id="XP_011493993.1"/>
    </source>
</evidence>
<reference evidence="4" key="1">
    <citation type="submission" date="2025-08" db="UniProtKB">
        <authorList>
            <consortium name="RefSeq"/>
        </authorList>
    </citation>
    <scope>IDENTIFICATION</scope>
</reference>
<keyword evidence="2" id="KW-0732">Signal</keyword>
<dbReference type="AlphaFoldDB" id="A0AAJ6YBD0"/>